<dbReference type="EMBL" id="MH588547">
    <property type="protein sequence ID" value="AXQ69968.1"/>
    <property type="molecule type" value="Genomic_DNA"/>
</dbReference>
<protein>
    <submittedName>
        <fullName evidence="1">Uncharacterized protein</fullName>
    </submittedName>
</protein>
<sequence length="55" mass="6536">MLREIVLSNGRHWDNLSRQQKLMVHAMRRRGYVMFIHVADGIWVEPLYEGRKAVA</sequence>
<keyword evidence="2" id="KW-1185">Reference proteome</keyword>
<evidence type="ECO:0000313" key="2">
    <source>
        <dbReference type="Proteomes" id="UP000259683"/>
    </source>
</evidence>
<accession>A0A385EGE6</accession>
<gene>
    <name evidence="1" type="ORF">CcrSC_gp386</name>
</gene>
<dbReference type="Proteomes" id="UP000259683">
    <property type="component" value="Segment"/>
</dbReference>
<organism evidence="1 2">
    <name type="scientific">Caulobacter phage CcrSC</name>
    <dbReference type="NCBI Taxonomy" id="2283272"/>
    <lineage>
        <taxon>Viruses</taxon>
        <taxon>Duplodnaviria</taxon>
        <taxon>Heunggongvirae</taxon>
        <taxon>Uroviricota</taxon>
        <taxon>Caudoviricetes</taxon>
        <taxon>Jeanschmidtviridae</taxon>
        <taxon>Bertelyvirus</taxon>
        <taxon>Bertelyvirus SC</taxon>
    </lineage>
</organism>
<reference evidence="1" key="1">
    <citation type="submission" date="2018-07" db="EMBL/GenBank/DDBJ databases">
        <authorList>
            <person name="Wilson K.M."/>
            <person name="Ely B."/>
        </authorList>
    </citation>
    <scope>NUCLEOTIDE SEQUENCE</scope>
</reference>
<evidence type="ECO:0000313" key="1">
    <source>
        <dbReference type="EMBL" id="AXQ69968.1"/>
    </source>
</evidence>
<reference evidence="1" key="2">
    <citation type="submission" date="2021-07" db="EMBL/GenBank/DDBJ databases">
        <title>Giant CbK-like Caulobacter bacteriophages have genetically divergent genomes.</title>
        <authorList>
            <person name="Wilson K."/>
            <person name="Ely B."/>
        </authorList>
    </citation>
    <scope>NUCLEOTIDE SEQUENCE</scope>
</reference>
<name>A0A385EGE6_9CAUD</name>
<proteinExistence type="predicted"/>